<protein>
    <recommendedName>
        <fullName evidence="4">Rna-directed dna polymerase from mobile element jockey-like</fullName>
    </recommendedName>
</protein>
<accession>A0AAN7NF48</accession>
<proteinExistence type="predicted"/>
<evidence type="ECO:0000313" key="2">
    <source>
        <dbReference type="EMBL" id="KAK4826588.1"/>
    </source>
</evidence>
<feature type="region of interest" description="Disordered" evidence="1">
    <location>
        <begin position="216"/>
        <end position="235"/>
    </location>
</feature>
<dbReference type="Proteomes" id="UP001333110">
    <property type="component" value="Unassembled WGS sequence"/>
</dbReference>
<reference evidence="2 3" key="1">
    <citation type="journal article" date="2023" name="J. Hered.">
        <title>Chromosome-level genome of the wood stork (Mycteria americana) provides insight into avian chromosome evolution.</title>
        <authorList>
            <person name="Flamio R. Jr."/>
            <person name="Ramstad K.M."/>
        </authorList>
    </citation>
    <scope>NUCLEOTIDE SEQUENCE [LARGE SCALE GENOMIC DNA]</scope>
    <source>
        <strain evidence="2">JAX WOST 10</strain>
    </source>
</reference>
<evidence type="ECO:0000313" key="3">
    <source>
        <dbReference type="Proteomes" id="UP001333110"/>
    </source>
</evidence>
<evidence type="ECO:0008006" key="4">
    <source>
        <dbReference type="Google" id="ProtNLM"/>
    </source>
</evidence>
<organism evidence="2 3">
    <name type="scientific">Mycteria americana</name>
    <name type="common">Wood stork</name>
    <dbReference type="NCBI Taxonomy" id="33587"/>
    <lineage>
        <taxon>Eukaryota</taxon>
        <taxon>Metazoa</taxon>
        <taxon>Chordata</taxon>
        <taxon>Craniata</taxon>
        <taxon>Vertebrata</taxon>
        <taxon>Euteleostomi</taxon>
        <taxon>Archelosauria</taxon>
        <taxon>Archosauria</taxon>
        <taxon>Dinosauria</taxon>
        <taxon>Saurischia</taxon>
        <taxon>Theropoda</taxon>
        <taxon>Coelurosauria</taxon>
        <taxon>Aves</taxon>
        <taxon>Neognathae</taxon>
        <taxon>Neoaves</taxon>
        <taxon>Aequornithes</taxon>
        <taxon>Ciconiiformes</taxon>
        <taxon>Ciconiidae</taxon>
        <taxon>Mycteria</taxon>
    </lineage>
</organism>
<dbReference type="AlphaFoldDB" id="A0AAN7NF48"/>
<keyword evidence="3" id="KW-1185">Reference proteome</keyword>
<dbReference type="EMBL" id="JAUNZN010000002">
    <property type="protein sequence ID" value="KAK4826588.1"/>
    <property type="molecule type" value="Genomic_DNA"/>
</dbReference>
<dbReference type="PANTHER" id="PTHR33332">
    <property type="entry name" value="REVERSE TRANSCRIPTASE DOMAIN-CONTAINING PROTEIN"/>
    <property type="match status" value="1"/>
</dbReference>
<comment type="caution">
    <text evidence="2">The sequence shown here is derived from an EMBL/GenBank/DDBJ whole genome shotgun (WGS) entry which is preliminary data.</text>
</comment>
<evidence type="ECO:0000256" key="1">
    <source>
        <dbReference type="SAM" id="MobiDB-lite"/>
    </source>
</evidence>
<name>A0AAN7NF48_MYCAM</name>
<gene>
    <name evidence="2" type="ORF">QYF61_010350</name>
</gene>
<sequence>MIAFYSEMTGLVDERTVDIVNLDISKALDTLSHKIIIEKLLMYGLVLGPVLFHIFINDLDDGAECTLSKFSDDTKLTDMPEGHAAIQRDLGRLEKWADRDLMQFNKKCKVLQLGTNNPRHQYMLGATQLESSFAEKALGVLVGTKLNVSHQCALVAKKANGVLGCIRRSVASISREMILLPNNLPRGVEMDTCEKLEMDMREKFAVEKYFSSEEMKKPKTLPDTCESPKANVSLT</sequence>